<protein>
    <submittedName>
        <fullName evidence="6">NitT/TauT family transport system ATP-binding protein</fullName>
    </submittedName>
</protein>
<gene>
    <name evidence="6" type="ORF">SAMN05216564_10985</name>
</gene>
<reference evidence="7" key="1">
    <citation type="submission" date="2016-10" db="EMBL/GenBank/DDBJ databases">
        <authorList>
            <person name="Varghese N."/>
            <person name="Submissions S."/>
        </authorList>
    </citation>
    <scope>NUCLEOTIDE SEQUENCE [LARGE SCALE GENOMIC DNA]</scope>
    <source>
        <strain evidence="7">DC30,IBRC 10041,KCTC 4046</strain>
    </source>
</reference>
<feature type="region of interest" description="Disordered" evidence="4">
    <location>
        <begin position="1"/>
        <end position="54"/>
    </location>
</feature>
<feature type="domain" description="ABC transporter" evidence="5">
    <location>
        <begin position="48"/>
        <end position="279"/>
    </location>
</feature>
<dbReference type="PANTHER" id="PTHR42788:SF13">
    <property type="entry name" value="ALIPHATIC SULFONATES IMPORT ATP-BINDING PROTEIN SSUB"/>
    <property type="match status" value="1"/>
</dbReference>
<evidence type="ECO:0000313" key="6">
    <source>
        <dbReference type="EMBL" id="SDY75621.1"/>
    </source>
</evidence>
<dbReference type="AlphaFoldDB" id="A0A1H3MG27"/>
<dbReference type="RefSeq" id="WP_092734276.1">
    <property type="nucleotide sequence ID" value="NZ_FNPC01000009.1"/>
</dbReference>
<evidence type="ECO:0000256" key="3">
    <source>
        <dbReference type="ARBA" id="ARBA00022840"/>
    </source>
</evidence>
<dbReference type="SUPFAM" id="SSF52540">
    <property type="entry name" value="P-loop containing nucleoside triphosphate hydrolases"/>
    <property type="match status" value="1"/>
</dbReference>
<dbReference type="InterPro" id="IPR003593">
    <property type="entry name" value="AAA+_ATPase"/>
</dbReference>
<keyword evidence="3 6" id="KW-0067">ATP-binding</keyword>
<evidence type="ECO:0000256" key="1">
    <source>
        <dbReference type="ARBA" id="ARBA00022448"/>
    </source>
</evidence>
<organism evidence="6 7">
    <name type="scientific">Halopenitus persicus</name>
    <dbReference type="NCBI Taxonomy" id="1048396"/>
    <lineage>
        <taxon>Archaea</taxon>
        <taxon>Methanobacteriati</taxon>
        <taxon>Methanobacteriota</taxon>
        <taxon>Stenosarchaea group</taxon>
        <taxon>Halobacteria</taxon>
        <taxon>Halobacteriales</taxon>
        <taxon>Haloferacaceae</taxon>
        <taxon>Halopenitus</taxon>
    </lineage>
</organism>
<dbReference type="SMART" id="SM00382">
    <property type="entry name" value="AAA"/>
    <property type="match status" value="1"/>
</dbReference>
<evidence type="ECO:0000256" key="4">
    <source>
        <dbReference type="SAM" id="MobiDB-lite"/>
    </source>
</evidence>
<dbReference type="GO" id="GO:0016887">
    <property type="term" value="F:ATP hydrolysis activity"/>
    <property type="evidence" value="ECO:0007669"/>
    <property type="project" value="InterPro"/>
</dbReference>
<dbReference type="OrthoDB" id="18368at2157"/>
<name>A0A1H3MG27_9EURY</name>
<accession>A0A1H3MG27</accession>
<keyword evidence="7" id="KW-1185">Reference proteome</keyword>
<sequence>MTGSPSDEDSGTPLDEESVVPTGEKSGTPLDEGSLTADAASVPGEPRVEARGLSKRYDTPNGVVRALEDVSFEVADGEFVCVIGPSGSGKTTLFRLIAGLEAPSDGAVYLGGDRVTGPGPDMGVVFQEYHLFPWRTVAGNVRFGLEHADTSASERRDRVQRMIDLVGLSGFEESYPKELSGGMKQRVALARALAVDPDLLLLDEPFGAVDAQTKEMLQRELLEVWSETGKTALFITHDVAEAVILADRVLVLGSEPGHLQDVVRIDLDRPRDRGDPEFGEYVSLLRHRIGAD</sequence>
<dbReference type="Pfam" id="PF00005">
    <property type="entry name" value="ABC_tran"/>
    <property type="match status" value="1"/>
</dbReference>
<dbReference type="InterPro" id="IPR003439">
    <property type="entry name" value="ABC_transporter-like_ATP-bd"/>
</dbReference>
<feature type="compositionally biased region" description="Acidic residues" evidence="4">
    <location>
        <begin position="1"/>
        <end position="18"/>
    </location>
</feature>
<keyword evidence="1" id="KW-0813">Transport</keyword>
<dbReference type="CDD" id="cd03293">
    <property type="entry name" value="ABC_NrtD_SsuB_transporters"/>
    <property type="match status" value="1"/>
</dbReference>
<dbReference type="EMBL" id="FNPC01000009">
    <property type="protein sequence ID" value="SDY75621.1"/>
    <property type="molecule type" value="Genomic_DNA"/>
</dbReference>
<dbReference type="PANTHER" id="PTHR42788">
    <property type="entry name" value="TAURINE IMPORT ATP-BINDING PROTEIN-RELATED"/>
    <property type="match status" value="1"/>
</dbReference>
<evidence type="ECO:0000259" key="5">
    <source>
        <dbReference type="PROSITE" id="PS50893"/>
    </source>
</evidence>
<proteinExistence type="predicted"/>
<dbReference type="InterPro" id="IPR017871">
    <property type="entry name" value="ABC_transporter-like_CS"/>
</dbReference>
<dbReference type="Gene3D" id="3.40.50.300">
    <property type="entry name" value="P-loop containing nucleotide triphosphate hydrolases"/>
    <property type="match status" value="1"/>
</dbReference>
<evidence type="ECO:0000256" key="2">
    <source>
        <dbReference type="ARBA" id="ARBA00022741"/>
    </source>
</evidence>
<dbReference type="InterPro" id="IPR050166">
    <property type="entry name" value="ABC_transporter_ATP-bind"/>
</dbReference>
<evidence type="ECO:0000313" key="7">
    <source>
        <dbReference type="Proteomes" id="UP000199079"/>
    </source>
</evidence>
<dbReference type="InterPro" id="IPR027417">
    <property type="entry name" value="P-loop_NTPase"/>
</dbReference>
<keyword evidence="2" id="KW-0547">Nucleotide-binding</keyword>
<dbReference type="PROSITE" id="PS50893">
    <property type="entry name" value="ABC_TRANSPORTER_2"/>
    <property type="match status" value="1"/>
</dbReference>
<dbReference type="GO" id="GO:0005524">
    <property type="term" value="F:ATP binding"/>
    <property type="evidence" value="ECO:0007669"/>
    <property type="project" value="UniProtKB-KW"/>
</dbReference>
<dbReference type="Proteomes" id="UP000199079">
    <property type="component" value="Unassembled WGS sequence"/>
</dbReference>
<dbReference type="PROSITE" id="PS00211">
    <property type="entry name" value="ABC_TRANSPORTER_1"/>
    <property type="match status" value="1"/>
</dbReference>